<comment type="caution">
    <text evidence="2">The sequence shown here is derived from an EMBL/GenBank/DDBJ whole genome shotgun (WGS) entry which is preliminary data.</text>
</comment>
<keyword evidence="3" id="KW-1185">Reference proteome</keyword>
<reference evidence="2 3" key="1">
    <citation type="submission" date="2023-11" db="EMBL/GenBank/DDBJ databases">
        <title>Unpublished Manusciprt.</title>
        <authorList>
            <person name="Saticioglu I.B."/>
            <person name="Ay H."/>
            <person name="Ajmi N."/>
            <person name="Altun S."/>
            <person name="Duman M."/>
        </authorList>
    </citation>
    <scope>NUCLEOTIDE SEQUENCE [LARGE SCALE GENOMIC DNA]</scope>
    <source>
        <strain evidence="2 3">Fl-318</strain>
    </source>
</reference>
<keyword evidence="1" id="KW-0732">Signal</keyword>
<evidence type="ECO:0000313" key="3">
    <source>
        <dbReference type="Proteomes" id="UP001273350"/>
    </source>
</evidence>
<name>A0ABU4RJI0_9FLAO</name>
<feature type="chain" id="PRO_5047376528" evidence="1">
    <location>
        <begin position="24"/>
        <end position="90"/>
    </location>
</feature>
<dbReference type="RefSeq" id="WP_072959310.1">
    <property type="nucleotide sequence ID" value="NZ_CP087134.1"/>
</dbReference>
<accession>A0ABU4RJI0</accession>
<dbReference type="Pfam" id="PF20130">
    <property type="entry name" value="DUF6520"/>
    <property type="match status" value="1"/>
</dbReference>
<dbReference type="Proteomes" id="UP001273350">
    <property type="component" value="Unassembled WGS sequence"/>
</dbReference>
<dbReference type="EMBL" id="JAWXVI010000019">
    <property type="protein sequence ID" value="MDX6192078.1"/>
    <property type="molecule type" value="Genomic_DNA"/>
</dbReference>
<protein>
    <submittedName>
        <fullName evidence="2">DUF6520 family protein</fullName>
    </submittedName>
</protein>
<evidence type="ECO:0000313" key="2">
    <source>
        <dbReference type="EMBL" id="MDX6192078.1"/>
    </source>
</evidence>
<sequence>MKTFFKNVMPAAVIALGITGAFATMSMQSTEKNLAPKIGYTLNAQGACNIPVNCDTSGSQTCRLNGATGPQAFGKNAQGNCNEVLFRPAN</sequence>
<feature type="signal peptide" evidence="1">
    <location>
        <begin position="1"/>
        <end position="23"/>
    </location>
</feature>
<proteinExistence type="predicted"/>
<evidence type="ECO:0000256" key="1">
    <source>
        <dbReference type="SAM" id="SignalP"/>
    </source>
</evidence>
<dbReference type="InterPro" id="IPR045391">
    <property type="entry name" value="DUF6520"/>
</dbReference>
<organism evidence="2 3">
    <name type="scientific">Flavobacterium cupriresistens</name>
    <dbReference type="NCBI Taxonomy" id="2893885"/>
    <lineage>
        <taxon>Bacteria</taxon>
        <taxon>Pseudomonadati</taxon>
        <taxon>Bacteroidota</taxon>
        <taxon>Flavobacteriia</taxon>
        <taxon>Flavobacteriales</taxon>
        <taxon>Flavobacteriaceae</taxon>
        <taxon>Flavobacterium</taxon>
    </lineage>
</organism>
<gene>
    <name evidence="2" type="ORF">SGQ83_22250</name>
</gene>